<dbReference type="InterPro" id="IPR013785">
    <property type="entry name" value="Aldolase_TIM"/>
</dbReference>
<dbReference type="SUPFAM" id="SSF51366">
    <property type="entry name" value="Ribulose-phoshate binding barrel"/>
    <property type="match status" value="1"/>
</dbReference>
<dbReference type="EMBL" id="PEWV01000010">
    <property type="protein sequence ID" value="PIU42308.1"/>
    <property type="molecule type" value="Genomic_DNA"/>
</dbReference>
<comment type="catalytic activity">
    <reaction evidence="1 9 11">
        <text>1-(5-phospho-beta-D-ribosyl)-5-[(5-phospho-beta-D-ribosylamino)methylideneamino]imidazole-4-carboxamide = 5-[(5-phospho-1-deoxy-D-ribulos-1-ylimino)methylamino]-1-(5-phospho-beta-D-ribosyl)imidazole-4-carboxamide</text>
        <dbReference type="Rhea" id="RHEA:15469"/>
        <dbReference type="ChEBI" id="CHEBI:58435"/>
        <dbReference type="ChEBI" id="CHEBI:58525"/>
        <dbReference type="EC" id="5.3.1.16"/>
    </reaction>
</comment>
<gene>
    <name evidence="9 12" type="primary">hisA</name>
    <name evidence="12" type="ORF">COS99_00795</name>
</gene>
<accession>A0A2J0KUZ1</accession>
<comment type="caution">
    <text evidence="12">The sequence shown here is derived from an EMBL/GenBank/DDBJ whole genome shotgun (WGS) entry which is preliminary data.</text>
</comment>
<dbReference type="InterPro" id="IPR044524">
    <property type="entry name" value="Isoase_HisA-like"/>
</dbReference>
<dbReference type="PANTHER" id="PTHR43090:SF2">
    <property type="entry name" value="1-(5-PHOSPHORIBOSYL)-5-[(5-PHOSPHORIBOSYLAMINO)METHYLIDENEAMINO] IMIDAZOLE-4-CARBOXAMIDE ISOMERASE"/>
    <property type="match status" value="1"/>
</dbReference>
<comment type="similarity">
    <text evidence="4 9 10">Belongs to the HisA/HisF family.</text>
</comment>
<dbReference type="AlphaFoldDB" id="A0A2J0KUZ1"/>
<dbReference type="InterPro" id="IPR023016">
    <property type="entry name" value="HisA/PriA"/>
</dbReference>
<dbReference type="InterPro" id="IPR006062">
    <property type="entry name" value="His_biosynth"/>
</dbReference>
<comment type="pathway">
    <text evidence="3 9 11">Amino-acid biosynthesis; L-histidine biosynthesis; L-histidine from 5-phospho-alpha-D-ribose 1-diphosphate: step 4/9.</text>
</comment>
<sequence>MLIIPAIDIKDGKVVRLTKGDFLKVEVYSDDPIAIAKKWEEAGATLIHVVDLDGARKGVSKNLNIVENIIKNVKADIELGGGIREESFIEELINKGVKQIVLGTKALDDQFLASVLKKFKDKIVVSIDSKADVVTVNGWQEAGNVDPIKFAKELEAKGVKKIVYTEVLRDGTLSGPNFFKIEKILDAVNIEVIASGGISSMDDLRRLKTYEDKGLIGVIVGKALYEGKIDLKEAITKMGK</sequence>
<dbReference type="CDD" id="cd04732">
    <property type="entry name" value="HisA"/>
    <property type="match status" value="1"/>
</dbReference>
<dbReference type="GO" id="GO:0003949">
    <property type="term" value="F:1-(5-phosphoribosyl)-5-[(5-phosphoribosylamino)methylideneamino]imidazole-4-carboxamide isomerase activity"/>
    <property type="evidence" value="ECO:0007669"/>
    <property type="project" value="UniProtKB-UniRule"/>
</dbReference>
<evidence type="ECO:0000256" key="6">
    <source>
        <dbReference type="ARBA" id="ARBA00022605"/>
    </source>
</evidence>
<evidence type="ECO:0000256" key="1">
    <source>
        <dbReference type="ARBA" id="ARBA00000901"/>
    </source>
</evidence>
<feature type="active site" description="Proton acceptor" evidence="9">
    <location>
        <position position="8"/>
    </location>
</feature>
<dbReference type="HAMAP" id="MF_01014">
    <property type="entry name" value="HisA"/>
    <property type="match status" value="1"/>
</dbReference>
<evidence type="ECO:0000256" key="7">
    <source>
        <dbReference type="ARBA" id="ARBA00023102"/>
    </source>
</evidence>
<dbReference type="GO" id="GO:0000105">
    <property type="term" value="P:L-histidine biosynthetic process"/>
    <property type="evidence" value="ECO:0007669"/>
    <property type="project" value="UniProtKB-UniRule"/>
</dbReference>
<organism evidence="12 13">
    <name type="scientific">Candidatus Aquitaenariimonas noxiae</name>
    <dbReference type="NCBI Taxonomy" id="1974741"/>
    <lineage>
        <taxon>Bacteria</taxon>
        <taxon>Pseudomonadati</taxon>
        <taxon>Candidatus Omnitrophota</taxon>
        <taxon>Candidatus Aquitaenariimonas</taxon>
    </lineage>
</organism>
<evidence type="ECO:0000313" key="12">
    <source>
        <dbReference type="EMBL" id="PIU42308.1"/>
    </source>
</evidence>
<dbReference type="GO" id="GO:0005737">
    <property type="term" value="C:cytoplasm"/>
    <property type="evidence" value="ECO:0007669"/>
    <property type="project" value="UniProtKB-SubCell"/>
</dbReference>
<protein>
    <recommendedName>
        <fullName evidence="9 11">1-(5-phosphoribosyl)-5-[(5-phosphoribosylamino)methylideneamino] imidazole-4-carboxamide isomerase</fullName>
        <ecNumber evidence="9 11">5.3.1.16</ecNumber>
    </recommendedName>
    <alternativeName>
        <fullName evidence="9">Phosphoribosylformimino-5-aminoimidazole carboxamide ribotide isomerase</fullName>
    </alternativeName>
</protein>
<evidence type="ECO:0000256" key="3">
    <source>
        <dbReference type="ARBA" id="ARBA00005133"/>
    </source>
</evidence>
<evidence type="ECO:0000256" key="4">
    <source>
        <dbReference type="ARBA" id="ARBA00009667"/>
    </source>
</evidence>
<name>A0A2J0KUZ1_9BACT</name>
<evidence type="ECO:0000256" key="5">
    <source>
        <dbReference type="ARBA" id="ARBA00022490"/>
    </source>
</evidence>
<dbReference type="PANTHER" id="PTHR43090">
    <property type="entry name" value="1-(5-PHOSPHORIBOSYL)-5-[(5-PHOSPHORIBOSYLAMINO)METHYLIDENEAMINO] IMIDAZOLE-4-CARBOXAMIDE ISOMERASE"/>
    <property type="match status" value="1"/>
</dbReference>
<comment type="subcellular location">
    <subcellularLocation>
        <location evidence="2 9 11">Cytoplasm</location>
    </subcellularLocation>
</comment>
<proteinExistence type="inferred from homology"/>
<keyword evidence="8 9" id="KW-0413">Isomerase</keyword>
<dbReference type="FunFam" id="3.20.20.70:FF:000009">
    <property type="entry name" value="1-(5-phosphoribosyl)-5-[(5-phosphoribosylamino)methylideneamino] imidazole-4-carboxamide isomerase"/>
    <property type="match status" value="1"/>
</dbReference>
<evidence type="ECO:0000256" key="11">
    <source>
        <dbReference type="RuleBase" id="RU003658"/>
    </source>
</evidence>
<dbReference type="InterPro" id="IPR011060">
    <property type="entry name" value="RibuloseP-bd_barrel"/>
</dbReference>
<evidence type="ECO:0000256" key="8">
    <source>
        <dbReference type="ARBA" id="ARBA00023235"/>
    </source>
</evidence>
<dbReference type="Proteomes" id="UP000230052">
    <property type="component" value="Unassembled WGS sequence"/>
</dbReference>
<keyword evidence="6 9" id="KW-0028">Amino-acid biosynthesis</keyword>
<evidence type="ECO:0000256" key="2">
    <source>
        <dbReference type="ARBA" id="ARBA00004496"/>
    </source>
</evidence>
<dbReference type="NCBIfam" id="TIGR00007">
    <property type="entry name" value="1-(5-phosphoribosyl)-5-[(5-phosphoribosylamino)methylideneamino]imidazole-4-carboxamide isomerase"/>
    <property type="match status" value="1"/>
</dbReference>
<reference evidence="12 13" key="1">
    <citation type="submission" date="2017-09" db="EMBL/GenBank/DDBJ databases">
        <title>Depth-based differentiation of microbial function through sediment-hosted aquifers and enrichment of novel symbionts in the deep terrestrial subsurface.</title>
        <authorList>
            <person name="Probst A.J."/>
            <person name="Ladd B."/>
            <person name="Jarett J.K."/>
            <person name="Geller-Mcgrath D.E."/>
            <person name="Sieber C.M."/>
            <person name="Emerson J.B."/>
            <person name="Anantharaman K."/>
            <person name="Thomas B.C."/>
            <person name="Malmstrom R."/>
            <person name="Stieglmeier M."/>
            <person name="Klingl A."/>
            <person name="Woyke T."/>
            <person name="Ryan C.M."/>
            <person name="Banfield J.F."/>
        </authorList>
    </citation>
    <scope>NUCLEOTIDE SEQUENCE [LARGE SCALE GENOMIC DNA]</scope>
    <source>
        <strain evidence="12">CG07_land_8_20_14_0_80_42_15</strain>
    </source>
</reference>
<dbReference type="UniPathway" id="UPA00031">
    <property type="reaction ID" value="UER00009"/>
</dbReference>
<feature type="active site" description="Proton donor" evidence="9">
    <location>
        <position position="128"/>
    </location>
</feature>
<dbReference type="Gene3D" id="3.20.20.70">
    <property type="entry name" value="Aldolase class I"/>
    <property type="match status" value="1"/>
</dbReference>
<dbReference type="EC" id="5.3.1.16" evidence="9 11"/>
<evidence type="ECO:0000256" key="9">
    <source>
        <dbReference type="HAMAP-Rule" id="MF_01014"/>
    </source>
</evidence>
<evidence type="ECO:0000313" key="13">
    <source>
        <dbReference type="Proteomes" id="UP000230052"/>
    </source>
</evidence>
<keyword evidence="5 9" id="KW-0963">Cytoplasm</keyword>
<dbReference type="GO" id="GO:0000162">
    <property type="term" value="P:L-tryptophan biosynthetic process"/>
    <property type="evidence" value="ECO:0007669"/>
    <property type="project" value="TreeGrafter"/>
</dbReference>
<evidence type="ECO:0000256" key="10">
    <source>
        <dbReference type="RuleBase" id="RU003657"/>
    </source>
</evidence>
<dbReference type="InterPro" id="IPR006063">
    <property type="entry name" value="HisA_bact_arch"/>
</dbReference>
<dbReference type="Pfam" id="PF00977">
    <property type="entry name" value="His_biosynth"/>
    <property type="match status" value="1"/>
</dbReference>
<keyword evidence="7 9" id="KW-0368">Histidine biosynthesis</keyword>